<feature type="non-terminal residue" evidence="1">
    <location>
        <position position="1"/>
    </location>
</feature>
<reference evidence="1" key="1">
    <citation type="journal article" date="2014" name="Front. Microbiol.">
        <title>High frequency of phylogenetically diverse reductive dehalogenase-homologous genes in deep subseafloor sedimentary metagenomes.</title>
        <authorList>
            <person name="Kawai M."/>
            <person name="Futagami T."/>
            <person name="Toyoda A."/>
            <person name="Takaki Y."/>
            <person name="Nishi S."/>
            <person name="Hori S."/>
            <person name="Arai W."/>
            <person name="Tsubouchi T."/>
            <person name="Morono Y."/>
            <person name="Uchiyama I."/>
            <person name="Ito T."/>
            <person name="Fujiyama A."/>
            <person name="Inagaki F."/>
            <person name="Takami H."/>
        </authorList>
    </citation>
    <scope>NUCLEOTIDE SEQUENCE</scope>
    <source>
        <strain evidence="1">Expedition CK06-06</strain>
    </source>
</reference>
<comment type="caution">
    <text evidence="1">The sequence shown here is derived from an EMBL/GenBank/DDBJ whole genome shotgun (WGS) entry which is preliminary data.</text>
</comment>
<sequence>NLIMQGKYVDAVNYCDVMIDKGKDVLKWQIEKGDIYLDKIGDFGKATEIYSNVIEKHNLVAKP</sequence>
<evidence type="ECO:0000313" key="1">
    <source>
        <dbReference type="EMBL" id="GAH03759.1"/>
    </source>
</evidence>
<proteinExistence type="predicted"/>
<name>X1DFB3_9ZZZZ</name>
<organism evidence="1">
    <name type="scientific">marine sediment metagenome</name>
    <dbReference type="NCBI Taxonomy" id="412755"/>
    <lineage>
        <taxon>unclassified sequences</taxon>
        <taxon>metagenomes</taxon>
        <taxon>ecological metagenomes</taxon>
    </lineage>
</organism>
<dbReference type="AlphaFoldDB" id="X1DFB3"/>
<dbReference type="EMBL" id="BART01021757">
    <property type="protein sequence ID" value="GAH03759.1"/>
    <property type="molecule type" value="Genomic_DNA"/>
</dbReference>
<gene>
    <name evidence="1" type="ORF">S01H4_40026</name>
</gene>
<evidence type="ECO:0008006" key="2">
    <source>
        <dbReference type="Google" id="ProtNLM"/>
    </source>
</evidence>
<protein>
    <recommendedName>
        <fullName evidence="2">Tetratricopeptide repeat protein</fullName>
    </recommendedName>
</protein>
<accession>X1DFB3</accession>